<sequence length="86" mass="10040">MIGFQFVEDHKTEYSVKRMRTVLKLTRSSFYTWKATQARHTSRIYADGVLRARIAAVFAEEDELYGAQRITASRLRPLVWCICNPL</sequence>
<accession>A0ABS0LFB1</accession>
<evidence type="ECO:0008006" key="3">
    <source>
        <dbReference type="Google" id="ProtNLM"/>
    </source>
</evidence>
<proteinExistence type="predicted"/>
<dbReference type="Proteomes" id="UP000615580">
    <property type="component" value="Unassembled WGS sequence"/>
</dbReference>
<comment type="caution">
    <text evidence="1">The sequence shown here is derived from an EMBL/GenBank/DDBJ whole genome shotgun (WGS) entry which is preliminary data.</text>
</comment>
<protein>
    <recommendedName>
        <fullName evidence="3">HTH-like domain-containing protein</fullName>
    </recommendedName>
</protein>
<dbReference type="EMBL" id="JADQUG010000087">
    <property type="protein sequence ID" value="MBG9355383.1"/>
    <property type="molecule type" value="Genomic_DNA"/>
</dbReference>
<evidence type="ECO:0000313" key="1">
    <source>
        <dbReference type="EMBL" id="MBG9355383.1"/>
    </source>
</evidence>
<keyword evidence="2" id="KW-1185">Reference proteome</keyword>
<organism evidence="1 2">
    <name type="scientific">Corynebacterium belfantii</name>
    <dbReference type="NCBI Taxonomy" id="2014537"/>
    <lineage>
        <taxon>Bacteria</taxon>
        <taxon>Bacillati</taxon>
        <taxon>Actinomycetota</taxon>
        <taxon>Actinomycetes</taxon>
        <taxon>Mycobacteriales</taxon>
        <taxon>Corynebacteriaceae</taxon>
        <taxon>Corynebacterium</taxon>
    </lineage>
</organism>
<gene>
    <name evidence="1" type="ORF">I4J41_12770</name>
</gene>
<evidence type="ECO:0000313" key="2">
    <source>
        <dbReference type="Proteomes" id="UP000615580"/>
    </source>
</evidence>
<name>A0ABS0LFB1_9CORY</name>
<reference evidence="1 2" key="1">
    <citation type="journal article" date="2020" name="J. Clin. Microbiol.">
        <title>Assessing the Genetic Diversity of Austrian Corynebacterium diphtheriae Clinical Isolates, 2011-2019.</title>
        <authorList>
            <person name="Schaeffer J."/>
            <person name="Huhulescu S."/>
            <person name="Stoeger A."/>
            <person name="Allerberger F."/>
            <person name="Ruppitsch W."/>
        </authorList>
    </citation>
    <scope>NUCLEOTIDE SEQUENCE [LARGE SCALE GENOMIC DNA]</scope>
    <source>
        <strain evidence="1 2">04-17</strain>
    </source>
</reference>